<dbReference type="EMBL" id="CAJNOT010000863">
    <property type="protein sequence ID" value="CAF1097519.1"/>
    <property type="molecule type" value="Genomic_DNA"/>
</dbReference>
<gene>
    <name evidence="2" type="ORF">JBS370_LOCUS7877</name>
    <name evidence="1" type="ORF">ZHD862_LOCUS17416</name>
</gene>
<proteinExistence type="predicted"/>
<dbReference type="AlphaFoldDB" id="A0A814NUF8"/>
<protein>
    <submittedName>
        <fullName evidence="1">Uncharacterized protein</fullName>
    </submittedName>
</protein>
<name>A0A814NUF8_9BILA</name>
<sequence length="86" mass="10137">MRNQLRYLIFIGRGRGPGELVVEDRRRPHCDHFDSNGLETRARVDVGRSVNRIVKDVVCFHGEDFEKIVERLKIDIYQQAISQKQR</sequence>
<dbReference type="Proteomes" id="UP000663836">
    <property type="component" value="Unassembled WGS sequence"/>
</dbReference>
<comment type="caution">
    <text evidence="1">The sequence shown here is derived from an EMBL/GenBank/DDBJ whole genome shotgun (WGS) entry which is preliminary data.</text>
</comment>
<dbReference type="EMBL" id="CAJOBD010000481">
    <property type="protein sequence ID" value="CAF3676093.1"/>
    <property type="molecule type" value="Genomic_DNA"/>
</dbReference>
<evidence type="ECO:0000313" key="3">
    <source>
        <dbReference type="Proteomes" id="UP000663864"/>
    </source>
</evidence>
<organism evidence="1 3">
    <name type="scientific">Rotaria sordida</name>
    <dbReference type="NCBI Taxonomy" id="392033"/>
    <lineage>
        <taxon>Eukaryota</taxon>
        <taxon>Metazoa</taxon>
        <taxon>Spiralia</taxon>
        <taxon>Gnathifera</taxon>
        <taxon>Rotifera</taxon>
        <taxon>Eurotatoria</taxon>
        <taxon>Bdelloidea</taxon>
        <taxon>Philodinida</taxon>
        <taxon>Philodinidae</taxon>
        <taxon>Rotaria</taxon>
    </lineage>
</organism>
<evidence type="ECO:0000313" key="1">
    <source>
        <dbReference type="EMBL" id="CAF1097519.1"/>
    </source>
</evidence>
<accession>A0A814NUF8</accession>
<reference evidence="1" key="1">
    <citation type="submission" date="2021-02" db="EMBL/GenBank/DDBJ databases">
        <authorList>
            <person name="Nowell W R."/>
        </authorList>
    </citation>
    <scope>NUCLEOTIDE SEQUENCE</scope>
</reference>
<dbReference type="Proteomes" id="UP000663864">
    <property type="component" value="Unassembled WGS sequence"/>
</dbReference>
<evidence type="ECO:0000313" key="2">
    <source>
        <dbReference type="EMBL" id="CAF3676093.1"/>
    </source>
</evidence>